<dbReference type="EMBL" id="CP003640">
    <property type="protein sequence ID" value="AFM43582.1"/>
    <property type="molecule type" value="Genomic_DNA"/>
</dbReference>
<dbReference type="AlphaFoldDB" id="I4DCQ8"/>
<keyword evidence="3" id="KW-0175">Coiled coil</keyword>
<proteinExistence type="inferred from homology"/>
<keyword evidence="2" id="KW-1277">Toxin-antitoxin system</keyword>
<evidence type="ECO:0000256" key="2">
    <source>
        <dbReference type="ARBA" id="ARBA00022649"/>
    </source>
</evidence>
<dbReference type="OrthoDB" id="2084446at2"/>
<dbReference type="InterPro" id="IPR011067">
    <property type="entry name" value="Plasmid_toxin/cell-grow_inhib"/>
</dbReference>
<geneLocation type="plasmid" evidence="4 5">
    <name>pDESACI.01</name>
</geneLocation>
<dbReference type="SUPFAM" id="SSF50118">
    <property type="entry name" value="Cell growth inhibitor/plasmid maintenance toxic component"/>
    <property type="match status" value="1"/>
</dbReference>
<evidence type="ECO:0000313" key="5">
    <source>
        <dbReference type="Proteomes" id="UP000002892"/>
    </source>
</evidence>
<dbReference type="GO" id="GO:0003677">
    <property type="term" value="F:DNA binding"/>
    <property type="evidence" value="ECO:0007669"/>
    <property type="project" value="InterPro"/>
</dbReference>
<dbReference type="Pfam" id="PF02452">
    <property type="entry name" value="PemK_toxin"/>
    <property type="match status" value="1"/>
</dbReference>
<dbReference type="InterPro" id="IPR003477">
    <property type="entry name" value="PemK-like"/>
</dbReference>
<evidence type="ECO:0000313" key="4">
    <source>
        <dbReference type="EMBL" id="AFM43582.1"/>
    </source>
</evidence>
<dbReference type="Proteomes" id="UP000002892">
    <property type="component" value="Plasmid pDESACI.01"/>
</dbReference>
<feature type="coiled-coil region" evidence="3">
    <location>
        <begin position="204"/>
        <end position="252"/>
    </location>
</feature>
<keyword evidence="4" id="KW-0614">Plasmid</keyword>
<keyword evidence="5" id="KW-1185">Reference proteome</keyword>
<reference evidence="5" key="1">
    <citation type="journal article" date="2012" name="J. Bacteriol.">
        <title>Complete genome sequences of Desulfosporosinus orientis DSM765T, Desulfosporosinus youngiae DSM17734T, Desulfosporosinus meridiei DSM13257T, and Desulfosporosinus acidiphilus DSM22704T.</title>
        <authorList>
            <person name="Pester M."/>
            <person name="Brambilla E."/>
            <person name="Alazard D."/>
            <person name="Rattei T."/>
            <person name="Weinmaier T."/>
            <person name="Han J."/>
            <person name="Lucas S."/>
            <person name="Lapidus A."/>
            <person name="Cheng J.F."/>
            <person name="Goodwin L."/>
            <person name="Pitluck S."/>
            <person name="Peters L."/>
            <person name="Ovchinnikova G."/>
            <person name="Teshima H."/>
            <person name="Detter J.C."/>
            <person name="Han C.S."/>
            <person name="Tapia R."/>
            <person name="Land M.L."/>
            <person name="Hauser L."/>
            <person name="Kyrpides N.C."/>
            <person name="Ivanova N.N."/>
            <person name="Pagani I."/>
            <person name="Huntmann M."/>
            <person name="Wei C.L."/>
            <person name="Davenport K.W."/>
            <person name="Daligault H."/>
            <person name="Chain P.S."/>
            <person name="Chen A."/>
            <person name="Mavromatis K."/>
            <person name="Markowitz V."/>
            <person name="Szeto E."/>
            <person name="Mikhailova N."/>
            <person name="Pati A."/>
            <person name="Wagner M."/>
            <person name="Woyke T."/>
            <person name="Ollivier B."/>
            <person name="Klenk H.P."/>
            <person name="Spring S."/>
            <person name="Loy A."/>
        </authorList>
    </citation>
    <scope>NUCLEOTIDE SEQUENCE [LARGE SCALE GENOMIC DNA]</scope>
    <source>
        <strain evidence="5">DSM 22704 / JCM 16185 / SJ4</strain>
    </source>
</reference>
<dbReference type="Gene3D" id="2.30.30.110">
    <property type="match status" value="1"/>
</dbReference>
<evidence type="ECO:0000256" key="3">
    <source>
        <dbReference type="SAM" id="Coils"/>
    </source>
</evidence>
<accession>I4DCQ8</accession>
<name>I4DCQ8_DESAJ</name>
<dbReference type="RefSeq" id="WP_014825094.1">
    <property type="nucleotide sequence ID" value="NC_018066.1"/>
</dbReference>
<organism evidence="4 5">
    <name type="scientific">Desulfosporosinus acidiphilus (strain DSM 22704 / JCM 16185 / SJ4)</name>
    <dbReference type="NCBI Taxonomy" id="646529"/>
    <lineage>
        <taxon>Bacteria</taxon>
        <taxon>Bacillati</taxon>
        <taxon>Bacillota</taxon>
        <taxon>Clostridia</taxon>
        <taxon>Eubacteriales</taxon>
        <taxon>Desulfitobacteriaceae</taxon>
        <taxon>Desulfosporosinus</taxon>
    </lineage>
</organism>
<sequence>MQGVDNLTVRICSGNQQKKNVTSTNQKVTIELTKLMALLDQHLKAAELEKTCNWILEENLWLENEHNQLQGFYNYSRGDIIRTLDYGTVNIGTEIRYPHPFVVLYDNKEDWVIGAPITQASFDSNGDVVVHEPFEIYVPKQFRRSKNPKEFFFTKDSVIQVDQIRRVSKYRAVKKVSFKLRTDLLNRIDNILLENVLPHKFRLFNKLDQLTQDQAKKIAELEEKNLSLQNDMYKMTEELAILKEKLEKSSAKLA</sequence>
<comment type="similarity">
    <text evidence="1">Belongs to the PemK/MazF family.</text>
</comment>
<protein>
    <submittedName>
        <fullName evidence="4">PemK-like protein</fullName>
    </submittedName>
</protein>
<dbReference type="KEGG" id="dai:Desaci_4756"/>
<gene>
    <name evidence="4" type="ordered locus">Desaci_4756</name>
</gene>
<dbReference type="HOGENOM" id="CLU_095623_0_0_9"/>
<evidence type="ECO:0000256" key="1">
    <source>
        <dbReference type="ARBA" id="ARBA00007521"/>
    </source>
</evidence>